<reference evidence="2" key="1">
    <citation type="submission" date="2014-09" db="EMBL/GenBank/DDBJ databases">
        <authorList>
            <person name="Magalhaes I.L.F."/>
            <person name="Oliveira U."/>
            <person name="Santos F.R."/>
            <person name="Vidigal T.H.D.A."/>
            <person name="Brescovit A.D."/>
            <person name="Santos A.J."/>
        </authorList>
    </citation>
    <scope>NUCLEOTIDE SEQUENCE</scope>
    <source>
        <tissue evidence="2">Shoot tissue taken approximately 20 cm above the soil surface</tissue>
    </source>
</reference>
<feature type="region of interest" description="Disordered" evidence="1">
    <location>
        <begin position="1"/>
        <end position="27"/>
    </location>
</feature>
<dbReference type="EMBL" id="GBRH01159738">
    <property type="protein sequence ID" value="JAE38158.1"/>
    <property type="molecule type" value="Transcribed_RNA"/>
</dbReference>
<proteinExistence type="predicted"/>
<evidence type="ECO:0000256" key="1">
    <source>
        <dbReference type="SAM" id="MobiDB-lite"/>
    </source>
</evidence>
<accession>A0A0A9HZ31</accession>
<dbReference type="AlphaFoldDB" id="A0A0A9HZ31"/>
<reference evidence="2" key="2">
    <citation type="journal article" date="2015" name="Data Brief">
        <title>Shoot transcriptome of the giant reed, Arundo donax.</title>
        <authorList>
            <person name="Barrero R.A."/>
            <person name="Guerrero F.D."/>
            <person name="Moolhuijzen P."/>
            <person name="Goolsby J.A."/>
            <person name="Tidwell J."/>
            <person name="Bellgard S.E."/>
            <person name="Bellgard M.I."/>
        </authorList>
    </citation>
    <scope>NUCLEOTIDE SEQUENCE</scope>
    <source>
        <tissue evidence="2">Shoot tissue taken approximately 20 cm above the soil surface</tissue>
    </source>
</reference>
<sequence length="46" mass="4925">MQPISPALSSLQREVPARDISPSKAPSATHFNKHLVFSSSATTFPS</sequence>
<protein>
    <submittedName>
        <fullName evidence="2">Uncharacterized protein</fullName>
    </submittedName>
</protein>
<name>A0A0A9HZ31_ARUDO</name>
<organism evidence="2">
    <name type="scientific">Arundo donax</name>
    <name type="common">Giant reed</name>
    <name type="synonym">Donax arundinaceus</name>
    <dbReference type="NCBI Taxonomy" id="35708"/>
    <lineage>
        <taxon>Eukaryota</taxon>
        <taxon>Viridiplantae</taxon>
        <taxon>Streptophyta</taxon>
        <taxon>Embryophyta</taxon>
        <taxon>Tracheophyta</taxon>
        <taxon>Spermatophyta</taxon>
        <taxon>Magnoliopsida</taxon>
        <taxon>Liliopsida</taxon>
        <taxon>Poales</taxon>
        <taxon>Poaceae</taxon>
        <taxon>PACMAD clade</taxon>
        <taxon>Arundinoideae</taxon>
        <taxon>Arundineae</taxon>
        <taxon>Arundo</taxon>
    </lineage>
</organism>
<evidence type="ECO:0000313" key="2">
    <source>
        <dbReference type="EMBL" id="JAE38158.1"/>
    </source>
</evidence>